<dbReference type="RefSeq" id="WP_007020733.1">
    <property type="nucleotide sequence ID" value="NZ_CH724125.1"/>
</dbReference>
<feature type="domain" description="GIY-YIG" evidence="2">
    <location>
        <begin position="2"/>
        <end position="79"/>
    </location>
</feature>
<reference evidence="3 4" key="1">
    <citation type="submission" date="2006-02" db="EMBL/GenBank/DDBJ databases">
        <authorList>
            <person name="Pinhassi J."/>
            <person name="Pedros-Alio C."/>
            <person name="Ferriera S."/>
            <person name="Johnson J."/>
            <person name="Kravitz S."/>
            <person name="Halpern A."/>
            <person name="Remington K."/>
            <person name="Beeson K."/>
            <person name="Tran B."/>
            <person name="Rogers Y.-H."/>
            <person name="Friedman R."/>
            <person name="Venter J.C."/>
        </authorList>
    </citation>
    <scope>NUCLEOTIDE SEQUENCE [LARGE SCALE GENOMIC DNA]</scope>
    <source>
        <strain evidence="3 4">MED92</strain>
    </source>
</reference>
<evidence type="ECO:0000259" key="2">
    <source>
        <dbReference type="PROSITE" id="PS50164"/>
    </source>
</evidence>
<dbReference type="PROSITE" id="PS50164">
    <property type="entry name" value="GIY_YIG"/>
    <property type="match status" value="1"/>
</dbReference>
<dbReference type="InterPro" id="IPR000305">
    <property type="entry name" value="GIY-YIG_endonuc"/>
</dbReference>
<evidence type="ECO:0000313" key="3">
    <source>
        <dbReference type="EMBL" id="EAR62423.1"/>
    </source>
</evidence>
<keyword evidence="4" id="KW-1185">Reference proteome</keyword>
<comment type="similarity">
    <text evidence="1">Belongs to the UPF0213 family.</text>
</comment>
<proteinExistence type="inferred from homology"/>
<dbReference type="SUPFAM" id="SSF82771">
    <property type="entry name" value="GIY-YIG endonuclease"/>
    <property type="match status" value="1"/>
</dbReference>
<dbReference type="PANTHER" id="PTHR34477">
    <property type="entry name" value="UPF0213 PROTEIN YHBQ"/>
    <property type="match status" value="1"/>
</dbReference>
<dbReference type="InterPro" id="IPR035901">
    <property type="entry name" value="GIY-YIG_endonuc_sf"/>
</dbReference>
<dbReference type="OrthoDB" id="9797095at2"/>
<gene>
    <name evidence="3" type="ORF">MED92_15338</name>
</gene>
<evidence type="ECO:0000313" key="4">
    <source>
        <dbReference type="Proteomes" id="UP000002171"/>
    </source>
</evidence>
<accession>A0A7U8C6H9</accession>
<name>A0A7U8C6H9_NEPCE</name>
<protein>
    <submittedName>
        <fullName evidence="3">Predicted endonuclease containing a URI domain</fullName>
    </submittedName>
</protein>
<evidence type="ECO:0000256" key="1">
    <source>
        <dbReference type="ARBA" id="ARBA00007435"/>
    </source>
</evidence>
<dbReference type="AlphaFoldDB" id="A0A7U8C6H9"/>
<dbReference type="Pfam" id="PF01541">
    <property type="entry name" value="GIY-YIG"/>
    <property type="match status" value="1"/>
</dbReference>
<keyword evidence="3" id="KW-0255">Endonuclease</keyword>
<sequence length="85" mass="10135">MSKWYVYIVRCADSSLYTGVTTELKRREREHNGELQGGAKYTRVRRPVEIVWSEPHENRSDATKREYQIKRYSRKKKLALVSEES</sequence>
<dbReference type="Proteomes" id="UP000002171">
    <property type="component" value="Unassembled WGS sequence"/>
</dbReference>
<dbReference type="InterPro" id="IPR050190">
    <property type="entry name" value="UPF0213_domain"/>
</dbReference>
<dbReference type="PANTHER" id="PTHR34477:SF1">
    <property type="entry name" value="UPF0213 PROTEIN YHBQ"/>
    <property type="match status" value="1"/>
</dbReference>
<dbReference type="GO" id="GO:0004519">
    <property type="term" value="F:endonuclease activity"/>
    <property type="evidence" value="ECO:0007669"/>
    <property type="project" value="UniProtKB-KW"/>
</dbReference>
<dbReference type="CDD" id="cd10456">
    <property type="entry name" value="GIY-YIG_UPF0213"/>
    <property type="match status" value="1"/>
</dbReference>
<keyword evidence="3" id="KW-0378">Hydrolase</keyword>
<dbReference type="EMBL" id="AAOW01000003">
    <property type="protein sequence ID" value="EAR62423.1"/>
    <property type="molecule type" value="Genomic_DNA"/>
</dbReference>
<keyword evidence="3" id="KW-0540">Nuclease</keyword>
<comment type="caution">
    <text evidence="3">The sequence shown here is derived from an EMBL/GenBank/DDBJ whole genome shotgun (WGS) entry which is preliminary data.</text>
</comment>
<organism evidence="3 4">
    <name type="scientific">Neptuniibacter caesariensis</name>
    <dbReference type="NCBI Taxonomy" id="207954"/>
    <lineage>
        <taxon>Bacteria</taxon>
        <taxon>Pseudomonadati</taxon>
        <taxon>Pseudomonadota</taxon>
        <taxon>Gammaproteobacteria</taxon>
        <taxon>Oceanospirillales</taxon>
        <taxon>Oceanospirillaceae</taxon>
        <taxon>Neptuniibacter</taxon>
    </lineage>
</organism>
<dbReference type="Gene3D" id="3.40.1440.10">
    <property type="entry name" value="GIY-YIG endonuclease"/>
    <property type="match status" value="1"/>
</dbReference>